<evidence type="ECO:0000313" key="3">
    <source>
        <dbReference type="Proteomes" id="UP000276829"/>
    </source>
</evidence>
<organism evidence="1 4">
    <name type="scientific">Pseudomonas savastanoi pv. glycinea</name>
    <name type="common">Pseudomonas syringae pv. glycinea</name>
    <dbReference type="NCBI Taxonomy" id="318"/>
    <lineage>
        <taxon>Bacteria</taxon>
        <taxon>Pseudomonadati</taxon>
        <taxon>Pseudomonadota</taxon>
        <taxon>Gammaproteobacteria</taxon>
        <taxon>Pseudomonadales</taxon>
        <taxon>Pseudomonadaceae</taxon>
        <taxon>Pseudomonas</taxon>
    </lineage>
</organism>
<dbReference type="AlphaFoldDB" id="A0A3M3FCR3"/>
<evidence type="ECO:0008006" key="5">
    <source>
        <dbReference type="Google" id="ProtNLM"/>
    </source>
</evidence>
<comment type="caution">
    <text evidence="1">The sequence shown here is derived from an EMBL/GenBank/DDBJ whole genome shotgun (WGS) entry which is preliminary data.</text>
</comment>
<gene>
    <name evidence="2" type="ORF">ALQ73_02857</name>
    <name evidence="1" type="ORF">ALQ74_03239</name>
</gene>
<sequence length="406" mass="47292">MFDHEYATENFDRLWVLYFDEETLSEEESFLYPPLVLTGRVSQSKHGVNSLLVEANSVWVDQVLTGQCTHTFSEHLDFEPQRLTSAQRKVNDRVNLELDRVVPGIARSGLKPVIYCVEAGDEVRCYMAVEATARHLLALRFCTVAYPPGEHDYQAVQAIVARSRASLIERLPLLNSRFGYFQWRPEMEFERKFTFQDLPDTWNLVTDLYARLYGGALPGFFPECHKGFQVFDYENHIFDIVGEPEELGYISFIPQVNSNVTVKRKWFQENAELRRESLWWDQNIGVSDLAAEARSRVNADILPLPVFRRKRFDVNFESLKTGHVYGVYFDICRTVDSPAEHSFGQVEVEYCRSRTAFLLDDIFEEFNFLAKYVERLLSEKKVAYKEDLFSKLDFSRQSRSKNNIPE</sequence>
<evidence type="ECO:0000313" key="1">
    <source>
        <dbReference type="EMBL" id="RMM59713.1"/>
    </source>
</evidence>
<accession>A0A3M3FCR3</accession>
<evidence type="ECO:0000313" key="4">
    <source>
        <dbReference type="Proteomes" id="UP000279057"/>
    </source>
</evidence>
<proteinExistence type="predicted"/>
<dbReference type="Proteomes" id="UP000279057">
    <property type="component" value="Unassembled WGS sequence"/>
</dbReference>
<dbReference type="EMBL" id="RBOM01000292">
    <property type="protein sequence ID" value="RMM59713.1"/>
    <property type="molecule type" value="Genomic_DNA"/>
</dbReference>
<dbReference type="RefSeq" id="WP_003381713.1">
    <property type="nucleotide sequence ID" value="NZ_RBOM01000292.1"/>
</dbReference>
<dbReference type="EMBL" id="RBON01000076">
    <property type="protein sequence ID" value="RMM72368.1"/>
    <property type="molecule type" value="Genomic_DNA"/>
</dbReference>
<evidence type="ECO:0000313" key="2">
    <source>
        <dbReference type="EMBL" id="RMM72368.1"/>
    </source>
</evidence>
<protein>
    <recommendedName>
        <fullName evidence="5">Ptx3</fullName>
    </recommendedName>
</protein>
<reference evidence="3 4" key="1">
    <citation type="submission" date="2018-08" db="EMBL/GenBank/DDBJ databases">
        <title>Recombination of ecologically and evolutionarily significant loci maintains genetic cohesion in the Pseudomonas syringae species complex.</title>
        <authorList>
            <person name="Dillon M."/>
            <person name="Thakur S."/>
            <person name="Almeida R.N.D."/>
            <person name="Weir B.S."/>
            <person name="Guttman D.S."/>
        </authorList>
    </citation>
    <scope>NUCLEOTIDE SEQUENCE [LARGE SCALE GENOMIC DNA]</scope>
    <source>
        <strain evidence="2 3">ICMP 4324</strain>
        <strain evidence="1 4">ICMP 4332</strain>
    </source>
</reference>
<dbReference type="Proteomes" id="UP000276829">
    <property type="component" value="Unassembled WGS sequence"/>
</dbReference>
<name>A0A3M3FCR3_PSESG</name>